<dbReference type="RefSeq" id="WP_219491055.1">
    <property type="nucleotide sequence ID" value="NZ_CAUOMI010000045.1"/>
</dbReference>
<gene>
    <name evidence="1" type="ORF">HXN33_02380</name>
</gene>
<name>A0A930I2Z6_9BACT</name>
<sequence>MTKQDIFRNLVNASIDQMIKYLIEDFHLDITSAMNIVYSSQTLELLQNKRTGLYEQSPAYVYHLLNQEYKSGHLPR</sequence>
<dbReference type="EMBL" id="JABZSQ010000023">
    <property type="protein sequence ID" value="MBF1414406.1"/>
    <property type="molecule type" value="Genomic_DNA"/>
</dbReference>
<comment type="caution">
    <text evidence="1">The sequence shown here is derived from an EMBL/GenBank/DDBJ whole genome shotgun (WGS) entry which is preliminary data.</text>
</comment>
<evidence type="ECO:0000313" key="1">
    <source>
        <dbReference type="EMBL" id="MBF1414406.1"/>
    </source>
</evidence>
<organism evidence="1 2">
    <name type="scientific">Prevotella histicola</name>
    <dbReference type="NCBI Taxonomy" id="470565"/>
    <lineage>
        <taxon>Bacteria</taxon>
        <taxon>Pseudomonadati</taxon>
        <taxon>Bacteroidota</taxon>
        <taxon>Bacteroidia</taxon>
        <taxon>Bacteroidales</taxon>
        <taxon>Prevotellaceae</taxon>
        <taxon>Prevotella</taxon>
    </lineage>
</organism>
<reference evidence="1" key="1">
    <citation type="submission" date="2020-04" db="EMBL/GenBank/DDBJ databases">
        <title>Deep metagenomics examines the oral microbiome during advanced dental caries in children, revealing novel taxa and co-occurrences with host molecules.</title>
        <authorList>
            <person name="Baker J.L."/>
            <person name="Morton J.T."/>
            <person name="Dinis M."/>
            <person name="Alvarez R."/>
            <person name="Tran N.C."/>
            <person name="Knight R."/>
            <person name="Edlund A."/>
        </authorList>
    </citation>
    <scope>NUCLEOTIDE SEQUENCE</scope>
    <source>
        <strain evidence="1">JCVI_25_bin.9</strain>
    </source>
</reference>
<dbReference type="Proteomes" id="UP000757461">
    <property type="component" value="Unassembled WGS sequence"/>
</dbReference>
<accession>A0A930I2Z6</accession>
<protein>
    <submittedName>
        <fullName evidence="1">Uncharacterized protein</fullName>
    </submittedName>
</protein>
<dbReference type="AlphaFoldDB" id="A0A930I2Z6"/>
<proteinExistence type="predicted"/>
<evidence type="ECO:0000313" key="2">
    <source>
        <dbReference type="Proteomes" id="UP000757461"/>
    </source>
</evidence>